<feature type="signal peptide" evidence="13">
    <location>
        <begin position="1"/>
        <end position="19"/>
    </location>
</feature>
<dbReference type="PANTHER" id="PTHR12428:SF65">
    <property type="entry name" value="CYTOCHROME C OXIDASE ASSEMBLY PROTEIN COX18, MITOCHONDRIAL"/>
    <property type="match status" value="1"/>
</dbReference>
<feature type="domain" description="Membrane insertase YidC/Oxa/ALB C-terminal" evidence="14">
    <location>
        <begin position="55"/>
        <end position="236"/>
    </location>
</feature>
<dbReference type="InterPro" id="IPR047196">
    <property type="entry name" value="YidC_ALB_C"/>
</dbReference>
<dbReference type="AlphaFoldDB" id="A0A368UBN7"/>
<keyword evidence="7 12" id="KW-1133">Transmembrane helix</keyword>
<organism evidence="15 16">
    <name type="scientific">Streptococcus gallolyticus</name>
    <dbReference type="NCBI Taxonomy" id="315405"/>
    <lineage>
        <taxon>Bacteria</taxon>
        <taxon>Bacillati</taxon>
        <taxon>Bacillota</taxon>
        <taxon>Bacilli</taxon>
        <taxon>Lactobacillales</taxon>
        <taxon>Streptococcaceae</taxon>
        <taxon>Streptococcus</taxon>
    </lineage>
</organism>
<gene>
    <name evidence="12" type="primary">yidC</name>
    <name evidence="15" type="ORF">CAC02_08805</name>
</gene>
<dbReference type="CDD" id="cd20070">
    <property type="entry name" value="5TM_YidC_Alb3"/>
    <property type="match status" value="1"/>
</dbReference>
<evidence type="ECO:0000256" key="1">
    <source>
        <dbReference type="ARBA" id="ARBA00004651"/>
    </source>
</evidence>
<evidence type="ECO:0000256" key="6">
    <source>
        <dbReference type="ARBA" id="ARBA00022927"/>
    </source>
</evidence>
<keyword evidence="4 12" id="KW-0812">Transmembrane</keyword>
<dbReference type="Proteomes" id="UP000253215">
    <property type="component" value="Unassembled WGS sequence"/>
</dbReference>
<accession>A0A368UBN7</accession>
<dbReference type="HAMAP" id="MF_01811">
    <property type="entry name" value="YidC_type2"/>
    <property type="match status" value="1"/>
</dbReference>
<feature type="transmembrane region" description="Helical" evidence="12">
    <location>
        <begin position="217"/>
        <end position="235"/>
    </location>
</feature>
<evidence type="ECO:0000256" key="10">
    <source>
        <dbReference type="ARBA" id="ARBA00023186"/>
    </source>
</evidence>
<name>A0A368UBN7_9STRE</name>
<comment type="caution">
    <text evidence="15">The sequence shown here is derived from an EMBL/GenBank/DDBJ whole genome shotgun (WGS) entry which is preliminary data.</text>
</comment>
<dbReference type="Pfam" id="PF02096">
    <property type="entry name" value="60KD_IMP"/>
    <property type="match status" value="1"/>
</dbReference>
<keyword evidence="2 12" id="KW-0813">Transport</keyword>
<dbReference type="InterPro" id="IPR023060">
    <property type="entry name" value="YidC/YidC1/YidC2_Firmicutes"/>
</dbReference>
<dbReference type="InterPro" id="IPR028055">
    <property type="entry name" value="YidC/Oxa/ALB_C"/>
</dbReference>
<evidence type="ECO:0000256" key="3">
    <source>
        <dbReference type="ARBA" id="ARBA00022475"/>
    </source>
</evidence>
<proteinExistence type="inferred from homology"/>
<evidence type="ECO:0000256" key="5">
    <source>
        <dbReference type="ARBA" id="ARBA00022729"/>
    </source>
</evidence>
<dbReference type="NCBIfam" id="TIGR03592">
    <property type="entry name" value="yidC_oxa1_cterm"/>
    <property type="match status" value="1"/>
</dbReference>
<keyword evidence="3 12" id="KW-1003">Cell membrane</keyword>
<feature type="transmembrane region" description="Helical" evidence="12">
    <location>
        <begin position="124"/>
        <end position="145"/>
    </location>
</feature>
<dbReference type="GO" id="GO:0032977">
    <property type="term" value="F:membrane insertase activity"/>
    <property type="evidence" value="ECO:0007669"/>
    <property type="project" value="InterPro"/>
</dbReference>
<keyword evidence="8 12" id="KW-0472">Membrane</keyword>
<dbReference type="PRINTS" id="PR00701">
    <property type="entry name" value="60KDINNERMP"/>
</dbReference>
<evidence type="ECO:0000256" key="8">
    <source>
        <dbReference type="ARBA" id="ARBA00023136"/>
    </source>
</evidence>
<comment type="similarity">
    <text evidence="12">Belongs to the OXA1/ALB3/YidC family. Type 2 subfamily.</text>
</comment>
<dbReference type="GO" id="GO:0015031">
    <property type="term" value="P:protein transport"/>
    <property type="evidence" value="ECO:0007669"/>
    <property type="project" value="UniProtKB-KW"/>
</dbReference>
<evidence type="ECO:0000256" key="9">
    <source>
        <dbReference type="ARBA" id="ARBA00023139"/>
    </source>
</evidence>
<feature type="transmembrane region" description="Helical" evidence="12">
    <location>
        <begin position="165"/>
        <end position="185"/>
    </location>
</feature>
<evidence type="ECO:0000256" key="4">
    <source>
        <dbReference type="ARBA" id="ARBA00022692"/>
    </source>
</evidence>
<evidence type="ECO:0000313" key="16">
    <source>
        <dbReference type="Proteomes" id="UP000253215"/>
    </source>
</evidence>
<keyword evidence="9" id="KW-0564">Palmitate</keyword>
<evidence type="ECO:0000256" key="13">
    <source>
        <dbReference type="SAM" id="SignalP"/>
    </source>
</evidence>
<dbReference type="InterPro" id="IPR001708">
    <property type="entry name" value="YidC/ALB3/OXA1/COX18"/>
</dbReference>
<evidence type="ECO:0000313" key="15">
    <source>
        <dbReference type="EMBL" id="RCW16393.1"/>
    </source>
</evidence>
<dbReference type="GO" id="GO:0005886">
    <property type="term" value="C:plasma membrane"/>
    <property type="evidence" value="ECO:0007669"/>
    <property type="project" value="UniProtKB-SubCell"/>
</dbReference>
<evidence type="ECO:0000256" key="7">
    <source>
        <dbReference type="ARBA" id="ARBA00022989"/>
    </source>
</evidence>
<feature type="transmembrane region" description="Helical" evidence="12">
    <location>
        <begin position="54"/>
        <end position="73"/>
    </location>
</feature>
<keyword evidence="10 12" id="KW-0143">Chaperone</keyword>
<keyword evidence="11 12" id="KW-0449">Lipoprotein</keyword>
<comment type="subcellular location">
    <subcellularLocation>
        <location evidence="1 12">Cell membrane</location>
        <topology evidence="1 12">Multi-pass membrane protein</topology>
    </subcellularLocation>
</comment>
<reference evidence="15 16" key="1">
    <citation type="journal article" date="2018" name="Sci. Rep.">
        <title>Network-guided genomic and metagenomic analysis of the faecal microbiota of the critically endangered kakapo.</title>
        <authorList>
            <person name="Waite D.W."/>
            <person name="Dsouza M."/>
            <person name="Sekiguchi Y."/>
            <person name="Hugenholtz P."/>
            <person name="Taylor M.W."/>
        </authorList>
    </citation>
    <scope>NUCLEOTIDE SEQUENCE [LARGE SCALE GENOMIC DNA]</scope>
    <source>
        <strain evidence="15 16">BI02</strain>
    </source>
</reference>
<dbReference type="PANTHER" id="PTHR12428">
    <property type="entry name" value="OXA1"/>
    <property type="match status" value="1"/>
</dbReference>
<comment type="function">
    <text evidence="12">Required for the insertion and/or proper folding and/or complex formation of integral membrane proteins into the membrane. Involved in integration of membrane proteins that insert both dependently and independently of the Sec translocase complex, as well as at least some lipoproteins.</text>
</comment>
<keyword evidence="5 12" id="KW-0732">Signal</keyword>
<evidence type="ECO:0000256" key="2">
    <source>
        <dbReference type="ARBA" id="ARBA00022448"/>
    </source>
</evidence>
<keyword evidence="6 12" id="KW-0653">Protein transport</keyword>
<protein>
    <recommendedName>
        <fullName evidence="12">Membrane protein insertase YidC</fullName>
    </recommendedName>
    <alternativeName>
        <fullName evidence="12">Foldase YidC</fullName>
    </alternativeName>
    <alternativeName>
        <fullName evidence="12">Membrane integrase YidC</fullName>
    </alternativeName>
    <alternativeName>
        <fullName evidence="12">Membrane protein YidC</fullName>
    </alternativeName>
</protein>
<dbReference type="GO" id="GO:0051205">
    <property type="term" value="P:protein insertion into membrane"/>
    <property type="evidence" value="ECO:0007669"/>
    <property type="project" value="TreeGrafter"/>
</dbReference>
<feature type="transmembrane region" description="Helical" evidence="12">
    <location>
        <begin position="192"/>
        <end position="211"/>
    </location>
</feature>
<evidence type="ECO:0000256" key="11">
    <source>
        <dbReference type="ARBA" id="ARBA00023288"/>
    </source>
</evidence>
<evidence type="ECO:0000256" key="12">
    <source>
        <dbReference type="HAMAP-Rule" id="MF_01811"/>
    </source>
</evidence>
<dbReference type="EMBL" id="NETH01000048">
    <property type="protein sequence ID" value="RCW16393.1"/>
    <property type="molecule type" value="Genomic_DNA"/>
</dbReference>
<dbReference type="PROSITE" id="PS51257">
    <property type="entry name" value="PROKAR_LIPOPROTEIN"/>
    <property type="match status" value="1"/>
</dbReference>
<sequence>MKRKIKLLGLSSLTLILLAACGRSEVTASSSNGWDQIVYFFAKAIQWLSINGRIGVGIVLFTIIMRTIMMPLYNMQIKSGQKMQDLQPELKKLQKKYPGRDTDSRMKLTEESQALYKAYGVNPYATMLPLLVQLPILMALYQALTRVAFLKTGTFLWIELSKPDPYFILPVLAALFTFLSSWLTNKAVREKNIAMTVMTYVMPIMIFVMSFRLASGVVLYWSVSYAFQVFQILLLNNPFKIIAKRLEEEQAEKERAAKIRRAKKKAQKRRK</sequence>
<feature type="chain" id="PRO_5038415386" description="Membrane protein insertase YidC" evidence="13">
    <location>
        <begin position="20"/>
        <end position="271"/>
    </location>
</feature>
<evidence type="ECO:0000259" key="14">
    <source>
        <dbReference type="Pfam" id="PF02096"/>
    </source>
</evidence>